<evidence type="ECO:0000259" key="1">
    <source>
        <dbReference type="PROSITE" id="PS51352"/>
    </source>
</evidence>
<keyword evidence="3" id="KW-1185">Reference proteome</keyword>
<sequence>MKKIITYIILWNVVGVGYAQQKQVDLSKQVRVGEAMPTLDPQQVLFYNQNHINLGDYREKVLILDFFDTYCSSCIASLPKLQKLQNEMGDQLQIVMVTWQDRETIEKFWSSNKFVMEHKIHLPMIYSDSLLRKYFPHRVISHVVWGYQGSVQAITQPDFVTGDRIIQLYRDGNIKLPLKYDFEDNRKQNANIQNSKGSVSLTGFQEGRPTTSYAYGLDSLTGMYKTSFYNMPIFGAYTAVWSKIKKPEFIMKPERIVWEVRDSSLYKNFGPQGAGQIWLSQHGICYERYDQVARSEKEQAEIVLQDLNSLLGVNVYWSTKKMPTLVIEGKYRKPQDFESIKGQMMEGTSVLAFSLDMAGGYPPVVDEVNSKEFLVLPRYKTLADLNQLLKSYNLRIIEKKADLEVLIFQESGSR</sequence>
<gene>
    <name evidence="2" type="ORF">C4F40_04310</name>
</gene>
<dbReference type="InterPro" id="IPR013740">
    <property type="entry name" value="Redoxin"/>
</dbReference>
<dbReference type="Gene3D" id="3.40.30.10">
    <property type="entry name" value="Glutaredoxin"/>
    <property type="match status" value="1"/>
</dbReference>
<dbReference type="SUPFAM" id="SSF52833">
    <property type="entry name" value="Thioredoxin-like"/>
    <property type="match status" value="1"/>
</dbReference>
<dbReference type="InterPro" id="IPR036249">
    <property type="entry name" value="Thioredoxin-like_sf"/>
</dbReference>
<reference evidence="2 3" key="1">
    <citation type="submission" date="2018-02" db="EMBL/GenBank/DDBJ databases">
        <title>Sphingobacterium KA21.</title>
        <authorList>
            <person name="Vasarhelyi B.M."/>
            <person name="Deshmukh S."/>
            <person name="Balint B."/>
            <person name="Kukolya J."/>
        </authorList>
    </citation>
    <scope>NUCLEOTIDE SEQUENCE [LARGE SCALE GENOMIC DNA]</scope>
    <source>
        <strain evidence="2 3">Ka21</strain>
    </source>
</reference>
<dbReference type="InterPro" id="IPR013766">
    <property type="entry name" value="Thioredoxin_domain"/>
</dbReference>
<dbReference type="RefSeq" id="WP_196937650.1">
    <property type="nucleotide sequence ID" value="NZ_MU158689.1"/>
</dbReference>
<name>A0ABR9T3M1_9SPHI</name>
<dbReference type="PROSITE" id="PS51352">
    <property type="entry name" value="THIOREDOXIN_2"/>
    <property type="match status" value="1"/>
</dbReference>
<evidence type="ECO:0000313" key="3">
    <source>
        <dbReference type="Proteomes" id="UP000618319"/>
    </source>
</evidence>
<feature type="domain" description="Thioredoxin" evidence="1">
    <location>
        <begin position="24"/>
        <end position="171"/>
    </location>
</feature>
<accession>A0ABR9T3M1</accession>
<dbReference type="InterPro" id="IPR050553">
    <property type="entry name" value="Thioredoxin_ResA/DsbE_sf"/>
</dbReference>
<dbReference type="Pfam" id="PF08534">
    <property type="entry name" value="Redoxin"/>
    <property type="match status" value="1"/>
</dbReference>
<dbReference type="PANTHER" id="PTHR42852">
    <property type="entry name" value="THIOL:DISULFIDE INTERCHANGE PROTEIN DSBE"/>
    <property type="match status" value="1"/>
</dbReference>
<dbReference type="PANTHER" id="PTHR42852:SF13">
    <property type="entry name" value="PROTEIN DIPZ"/>
    <property type="match status" value="1"/>
</dbReference>
<evidence type="ECO:0000313" key="2">
    <source>
        <dbReference type="EMBL" id="MBE8719953.1"/>
    </source>
</evidence>
<dbReference type="Proteomes" id="UP000618319">
    <property type="component" value="Unassembled WGS sequence"/>
</dbReference>
<comment type="caution">
    <text evidence="2">The sequence shown here is derived from an EMBL/GenBank/DDBJ whole genome shotgun (WGS) entry which is preliminary data.</text>
</comment>
<dbReference type="EMBL" id="PSKQ01000017">
    <property type="protein sequence ID" value="MBE8719953.1"/>
    <property type="molecule type" value="Genomic_DNA"/>
</dbReference>
<proteinExistence type="predicted"/>
<protein>
    <recommendedName>
        <fullName evidence="1">Thioredoxin domain-containing protein</fullName>
    </recommendedName>
</protein>
<organism evidence="2 3">
    <name type="scientific">Sphingobacterium pedocola</name>
    <dbReference type="NCBI Taxonomy" id="2082722"/>
    <lineage>
        <taxon>Bacteria</taxon>
        <taxon>Pseudomonadati</taxon>
        <taxon>Bacteroidota</taxon>
        <taxon>Sphingobacteriia</taxon>
        <taxon>Sphingobacteriales</taxon>
        <taxon>Sphingobacteriaceae</taxon>
        <taxon>Sphingobacterium</taxon>
    </lineage>
</organism>